<dbReference type="HOGENOM" id="CLU_2183960_0_0_1"/>
<dbReference type="AlphaFoldDB" id="A0A0D2BWE4"/>
<protein>
    <submittedName>
        <fullName evidence="1">Uncharacterized protein</fullName>
    </submittedName>
</protein>
<keyword evidence="2" id="KW-1185">Reference proteome</keyword>
<organism evidence="1 2">
    <name type="scientific">Exophiala oligosperma</name>
    <dbReference type="NCBI Taxonomy" id="215243"/>
    <lineage>
        <taxon>Eukaryota</taxon>
        <taxon>Fungi</taxon>
        <taxon>Dikarya</taxon>
        <taxon>Ascomycota</taxon>
        <taxon>Pezizomycotina</taxon>
        <taxon>Eurotiomycetes</taxon>
        <taxon>Chaetothyriomycetidae</taxon>
        <taxon>Chaetothyriales</taxon>
        <taxon>Herpotrichiellaceae</taxon>
        <taxon>Exophiala</taxon>
    </lineage>
</organism>
<dbReference type="Proteomes" id="UP000053342">
    <property type="component" value="Unassembled WGS sequence"/>
</dbReference>
<dbReference type="GeneID" id="27357484"/>
<gene>
    <name evidence="1" type="ORF">PV06_05410</name>
</gene>
<evidence type="ECO:0000313" key="1">
    <source>
        <dbReference type="EMBL" id="KIW41797.1"/>
    </source>
</evidence>
<reference evidence="1 2" key="1">
    <citation type="submission" date="2015-01" db="EMBL/GenBank/DDBJ databases">
        <title>The Genome Sequence of Exophiala oligosperma CBS72588.</title>
        <authorList>
            <consortium name="The Broad Institute Genomics Platform"/>
            <person name="Cuomo C."/>
            <person name="de Hoog S."/>
            <person name="Gorbushina A."/>
            <person name="Stielow B."/>
            <person name="Teixiera M."/>
            <person name="Abouelleil A."/>
            <person name="Chapman S.B."/>
            <person name="Priest M."/>
            <person name="Young S.K."/>
            <person name="Wortman J."/>
            <person name="Nusbaum C."/>
            <person name="Birren B."/>
        </authorList>
    </citation>
    <scope>NUCLEOTIDE SEQUENCE [LARGE SCALE GENOMIC DNA]</scope>
    <source>
        <strain evidence="1 2">CBS 72588</strain>
    </source>
</reference>
<dbReference type="EMBL" id="KN847336">
    <property type="protein sequence ID" value="KIW41797.1"/>
    <property type="molecule type" value="Genomic_DNA"/>
</dbReference>
<dbReference type="RefSeq" id="XP_016262013.1">
    <property type="nucleotide sequence ID" value="XM_016406409.1"/>
</dbReference>
<proteinExistence type="predicted"/>
<dbReference type="VEuPathDB" id="FungiDB:PV06_05410"/>
<accession>A0A0D2BWE4</accession>
<name>A0A0D2BWE4_9EURO</name>
<sequence length="109" mass="12508">MANLERRHRRLVGRNIDDEVDVPGPVAIEGKRGLRTLLMFEAGYSNSTSLRPGIKDHRPRSQIAADKFPINTVRQESAEAMAPSWVIRELRDHGRWYSDANARFKLLVR</sequence>
<evidence type="ECO:0000313" key="2">
    <source>
        <dbReference type="Proteomes" id="UP000053342"/>
    </source>
</evidence>